<keyword evidence="2" id="KW-0472">Membrane</keyword>
<reference evidence="3 4" key="1">
    <citation type="submission" date="2020-04" db="EMBL/GenBank/DDBJ databases">
        <authorList>
            <person name="Liu A."/>
        </authorList>
    </citation>
    <scope>NUCLEOTIDE SEQUENCE [LARGE SCALE GENOMIC DNA]</scope>
    <source>
        <strain evidence="3 4">RZ02</strain>
    </source>
</reference>
<dbReference type="EMBL" id="JABCRE010000002">
    <property type="protein sequence ID" value="NMW30796.1"/>
    <property type="molecule type" value="Genomic_DNA"/>
</dbReference>
<feature type="compositionally biased region" description="Acidic residues" evidence="1">
    <location>
        <begin position="103"/>
        <end position="118"/>
    </location>
</feature>
<keyword evidence="2" id="KW-1133">Transmembrane helix</keyword>
<keyword evidence="2" id="KW-0812">Transmembrane</keyword>
<evidence type="ECO:0000313" key="3">
    <source>
        <dbReference type="EMBL" id="NMW30796.1"/>
    </source>
</evidence>
<evidence type="ECO:0000313" key="4">
    <source>
        <dbReference type="Proteomes" id="UP000561181"/>
    </source>
</evidence>
<evidence type="ECO:0000256" key="2">
    <source>
        <dbReference type="SAM" id="Phobius"/>
    </source>
</evidence>
<feature type="transmembrane region" description="Helical" evidence="2">
    <location>
        <begin position="34"/>
        <end position="52"/>
    </location>
</feature>
<dbReference type="Proteomes" id="UP000561181">
    <property type="component" value="Unassembled WGS sequence"/>
</dbReference>
<feature type="region of interest" description="Disordered" evidence="1">
    <location>
        <begin position="71"/>
        <end position="118"/>
    </location>
</feature>
<dbReference type="RefSeq" id="WP_170009757.1">
    <property type="nucleotide sequence ID" value="NZ_JABCRE010000002.1"/>
</dbReference>
<name>A0A848QML8_9SPHN</name>
<proteinExistence type="predicted"/>
<keyword evidence="4" id="KW-1185">Reference proteome</keyword>
<organism evidence="3 4">
    <name type="scientific">Pontixanthobacter rizhaonensis</name>
    <dbReference type="NCBI Taxonomy" id="2730337"/>
    <lineage>
        <taxon>Bacteria</taxon>
        <taxon>Pseudomonadati</taxon>
        <taxon>Pseudomonadota</taxon>
        <taxon>Alphaproteobacteria</taxon>
        <taxon>Sphingomonadales</taxon>
        <taxon>Erythrobacteraceae</taxon>
        <taxon>Pontixanthobacter</taxon>
    </lineage>
</organism>
<sequence>MVKKMFKRVLHGPSADTAAPLGGSRAQSIQRLQIGISGIVLMILLVAFADLIQDRAAQTEATSVPEAAATVAAEDVEAPQSDPLADAGVVPNLPAEPTPAPEPDPELLEPQEQASEAE</sequence>
<gene>
    <name evidence="3" type="ORF">HKD42_01820</name>
</gene>
<comment type="caution">
    <text evidence="3">The sequence shown here is derived from an EMBL/GenBank/DDBJ whole genome shotgun (WGS) entry which is preliminary data.</text>
</comment>
<protein>
    <submittedName>
        <fullName evidence="3">Uncharacterized protein</fullName>
    </submittedName>
</protein>
<dbReference type="AlphaFoldDB" id="A0A848QML8"/>
<evidence type="ECO:0000256" key="1">
    <source>
        <dbReference type="SAM" id="MobiDB-lite"/>
    </source>
</evidence>
<accession>A0A848QML8</accession>